<dbReference type="Proteomes" id="UP000584374">
    <property type="component" value="Unassembled WGS sequence"/>
</dbReference>
<dbReference type="EMBL" id="JACHIW010000002">
    <property type="protein sequence ID" value="MBB5159638.1"/>
    <property type="molecule type" value="Genomic_DNA"/>
</dbReference>
<dbReference type="InterPro" id="IPR049244">
    <property type="entry name" value="DUF6879"/>
</dbReference>
<accession>A0A840QJT6</accession>
<evidence type="ECO:0000259" key="1">
    <source>
        <dbReference type="Pfam" id="PF21806"/>
    </source>
</evidence>
<organism evidence="2 3">
    <name type="scientific">Saccharopolyspora phatthalungensis</name>
    <dbReference type="NCBI Taxonomy" id="664693"/>
    <lineage>
        <taxon>Bacteria</taxon>
        <taxon>Bacillati</taxon>
        <taxon>Actinomycetota</taxon>
        <taxon>Actinomycetes</taxon>
        <taxon>Pseudonocardiales</taxon>
        <taxon>Pseudonocardiaceae</taxon>
        <taxon>Saccharopolyspora</taxon>
    </lineage>
</organism>
<proteinExistence type="predicted"/>
<comment type="caution">
    <text evidence="2">The sequence shown here is derived from an EMBL/GenBank/DDBJ whole genome shotgun (WGS) entry which is preliminary data.</text>
</comment>
<evidence type="ECO:0000313" key="3">
    <source>
        <dbReference type="Proteomes" id="UP000584374"/>
    </source>
</evidence>
<gene>
    <name evidence="2" type="ORF">BJ970_007237</name>
</gene>
<protein>
    <recommendedName>
        <fullName evidence="1">DUF6879 domain-containing protein</fullName>
    </recommendedName>
</protein>
<feature type="domain" description="DUF6879" evidence="1">
    <location>
        <begin position="71"/>
        <end position="230"/>
    </location>
</feature>
<evidence type="ECO:0000313" key="2">
    <source>
        <dbReference type="EMBL" id="MBB5159638.1"/>
    </source>
</evidence>
<dbReference type="AlphaFoldDB" id="A0A840QJT6"/>
<reference evidence="2 3" key="1">
    <citation type="submission" date="2020-08" db="EMBL/GenBank/DDBJ databases">
        <title>Sequencing the genomes of 1000 actinobacteria strains.</title>
        <authorList>
            <person name="Klenk H.-P."/>
        </authorList>
    </citation>
    <scope>NUCLEOTIDE SEQUENCE [LARGE SCALE GENOMIC DNA]</scope>
    <source>
        <strain evidence="2 3">DSM 45584</strain>
    </source>
</reference>
<dbReference type="Pfam" id="PF21806">
    <property type="entry name" value="DUF6879"/>
    <property type="match status" value="1"/>
</dbReference>
<sequence>MGTTSISGSCPNLYATDRGTYLVQGYKIDDPEALATLHDRGMPETETAVEIPAGLLSFAPGHVMTRLVRGEDFGRLFKTFTRSAWRWECQAEYREPHEAEAFRQFLAGETPDMSFTTEWLANVRQATGAGRHFERVRVLTEPLTDYLRFEMFAAPGNAAAGEVIRVMSTTAAVEHNLPDHDFWLFDDELVAIMHFDSHGMIAAELVDDADTVAKHRRWREIAWGHAAPCETVLTP</sequence>
<name>A0A840QJT6_9PSEU</name>
<keyword evidence="3" id="KW-1185">Reference proteome</keyword>
<dbReference type="RefSeq" id="WP_184732128.1">
    <property type="nucleotide sequence ID" value="NZ_JACHIW010000002.1"/>
</dbReference>